<sequence>MAEVMAFHDRLKMASDQAASRLKKVKSAVHTIEAMNTFKGQAADKAKEYFGDFHLTVLDAFKTLFDLLNFRVKEQLKTFSRDVDGNHLAIIKADVLAAARDNIDIFHNHFMSINSDVSQTTHGIRDILDLRPIDTGYFTDSKNGVIHAIEMVERDFDAFIHHSKHADNADHLIEELEKMIGYVSKIDGQERYQAYKIHHAMDKLKDVVAATAKFLSDEVSPVIKGTTSSLAVAKAARNKGFSVTKAVENGRVVYRIEATEEALKELGIKLDKKTLKDLKNNRYKNTLSVYESQSGKEVRSKVGKQVFKEYPELAYYNDKLKGLDKVKFAGKAFVKGAVDGAIDTVKEIKVKDILRNGIIKSGSKVLAPAGGAVNYYMDYQEAKKDGLKGDKAVLRASFDAAIDTAASSGIQAGFTAAGTALIPIPGVGTAVGAGAGFFVNWFLNRKFGKSHKSVMDRTKDVLHKFIPWFH</sequence>
<dbReference type="InterPro" id="IPR006829">
    <property type="entry name" value="LXG_dom"/>
</dbReference>
<evidence type="ECO:0000313" key="4">
    <source>
        <dbReference type="EMBL" id="MFC4618228.1"/>
    </source>
</evidence>
<evidence type="ECO:0000256" key="1">
    <source>
        <dbReference type="ARBA" id="ARBA00034117"/>
    </source>
</evidence>
<keyword evidence="2" id="KW-0812">Transmembrane</keyword>
<proteinExistence type="inferred from homology"/>
<evidence type="ECO:0000313" key="5">
    <source>
        <dbReference type="Proteomes" id="UP001596022"/>
    </source>
</evidence>
<dbReference type="Proteomes" id="UP001596022">
    <property type="component" value="Unassembled WGS sequence"/>
</dbReference>
<keyword evidence="2" id="KW-1133">Transmembrane helix</keyword>
<accession>A0ABV9GMR6</accession>
<evidence type="ECO:0000256" key="2">
    <source>
        <dbReference type="SAM" id="Phobius"/>
    </source>
</evidence>
<feature type="transmembrane region" description="Helical" evidence="2">
    <location>
        <begin position="420"/>
        <end position="443"/>
    </location>
</feature>
<evidence type="ECO:0000259" key="3">
    <source>
        <dbReference type="PROSITE" id="PS51756"/>
    </source>
</evidence>
<comment type="caution">
    <text evidence="4">The sequence shown here is derived from an EMBL/GenBank/DDBJ whole genome shotgun (WGS) entry which is preliminary data.</text>
</comment>
<dbReference type="Pfam" id="PF04740">
    <property type="entry name" value="LXG"/>
    <property type="match status" value="1"/>
</dbReference>
<comment type="similarity">
    <text evidence="1">In the N-terminal section; belongs to the LXG family.</text>
</comment>
<protein>
    <submittedName>
        <fullName evidence="4">T7SS effector LXG polymorphic toxin</fullName>
    </submittedName>
</protein>
<feature type="domain" description="LXG" evidence="3">
    <location>
        <begin position="1"/>
        <end position="239"/>
    </location>
</feature>
<organism evidence="4 5">
    <name type="scientific">Camelliibacillus cellulosilyticus</name>
    <dbReference type="NCBI Taxonomy" id="2174486"/>
    <lineage>
        <taxon>Bacteria</taxon>
        <taxon>Bacillati</taxon>
        <taxon>Bacillota</taxon>
        <taxon>Bacilli</taxon>
        <taxon>Bacillales</taxon>
        <taxon>Sporolactobacillaceae</taxon>
        <taxon>Camelliibacillus</taxon>
    </lineage>
</organism>
<dbReference type="EMBL" id="JBHSFW010000001">
    <property type="protein sequence ID" value="MFC4618228.1"/>
    <property type="molecule type" value="Genomic_DNA"/>
</dbReference>
<gene>
    <name evidence="4" type="ORF">ACFO4N_05735</name>
</gene>
<dbReference type="RefSeq" id="WP_376845228.1">
    <property type="nucleotide sequence ID" value="NZ_JBHSFW010000001.1"/>
</dbReference>
<reference evidence="5" key="1">
    <citation type="journal article" date="2019" name="Int. J. Syst. Evol. Microbiol.">
        <title>The Global Catalogue of Microorganisms (GCM) 10K type strain sequencing project: providing services to taxonomists for standard genome sequencing and annotation.</title>
        <authorList>
            <consortium name="The Broad Institute Genomics Platform"/>
            <consortium name="The Broad Institute Genome Sequencing Center for Infectious Disease"/>
            <person name="Wu L."/>
            <person name="Ma J."/>
        </authorList>
    </citation>
    <scope>NUCLEOTIDE SEQUENCE [LARGE SCALE GENOMIC DNA]</scope>
    <source>
        <strain evidence="5">CGMCC 1.16306</strain>
    </source>
</reference>
<keyword evidence="2" id="KW-0472">Membrane</keyword>
<name>A0ABV9GMR6_9BACL</name>
<keyword evidence="5" id="KW-1185">Reference proteome</keyword>
<dbReference type="PROSITE" id="PS51756">
    <property type="entry name" value="LXG"/>
    <property type="match status" value="1"/>
</dbReference>